<dbReference type="NCBIfam" id="TIGR01568">
    <property type="entry name" value="A_thal_3678"/>
    <property type="match status" value="1"/>
</dbReference>
<evidence type="ECO:0000256" key="2">
    <source>
        <dbReference type="ARBA" id="ARBA00022491"/>
    </source>
</evidence>
<dbReference type="EMBL" id="CM018046">
    <property type="protein sequence ID" value="KAA8525301.1"/>
    <property type="molecule type" value="Genomic_DNA"/>
</dbReference>
<evidence type="ECO:0000256" key="7">
    <source>
        <dbReference type="SAM" id="MobiDB-lite"/>
    </source>
</evidence>
<feature type="compositionally biased region" description="Low complexity" evidence="7">
    <location>
        <begin position="121"/>
        <end position="131"/>
    </location>
</feature>
<keyword evidence="4 6" id="KW-0804">Transcription</keyword>
<protein>
    <recommendedName>
        <fullName evidence="6">Transcription repressor</fullName>
    </recommendedName>
    <alternativeName>
        <fullName evidence="6">Ovate family protein</fullName>
    </alternativeName>
</protein>
<evidence type="ECO:0000256" key="3">
    <source>
        <dbReference type="ARBA" id="ARBA00023015"/>
    </source>
</evidence>
<dbReference type="GO" id="GO:0045892">
    <property type="term" value="P:negative regulation of DNA-templated transcription"/>
    <property type="evidence" value="ECO:0007669"/>
    <property type="project" value="UniProtKB-UniRule"/>
</dbReference>
<dbReference type="AlphaFoldDB" id="A0A5J5A797"/>
<evidence type="ECO:0000313" key="9">
    <source>
        <dbReference type="EMBL" id="KAA8525301.1"/>
    </source>
</evidence>
<dbReference type="PANTHER" id="PTHR33057">
    <property type="entry name" value="TRANSCRIPTION REPRESSOR OFP7-RELATED"/>
    <property type="match status" value="1"/>
</dbReference>
<comment type="function">
    <text evidence="6">Transcriptional repressor that regulates multiple aspects of plant growth and development.</text>
</comment>
<keyword evidence="2 6" id="KW-0678">Repressor</keyword>
<feature type="region of interest" description="Disordered" evidence="7">
    <location>
        <begin position="116"/>
        <end position="136"/>
    </location>
</feature>
<dbReference type="GO" id="GO:0005634">
    <property type="term" value="C:nucleus"/>
    <property type="evidence" value="ECO:0007669"/>
    <property type="project" value="UniProtKB-SubCell"/>
</dbReference>
<comment type="subcellular location">
    <subcellularLocation>
        <location evidence="1 6">Nucleus</location>
    </subcellularLocation>
</comment>
<evidence type="ECO:0000256" key="6">
    <source>
        <dbReference type="RuleBase" id="RU367028"/>
    </source>
</evidence>
<accession>A0A5J5A797</accession>
<dbReference type="InterPro" id="IPR006458">
    <property type="entry name" value="Ovate_C"/>
</dbReference>
<dbReference type="Pfam" id="PF04844">
    <property type="entry name" value="Ovate"/>
    <property type="match status" value="1"/>
</dbReference>
<evidence type="ECO:0000256" key="4">
    <source>
        <dbReference type="ARBA" id="ARBA00023163"/>
    </source>
</evidence>
<feature type="region of interest" description="Disordered" evidence="7">
    <location>
        <begin position="261"/>
        <end position="291"/>
    </location>
</feature>
<evidence type="ECO:0000259" key="8">
    <source>
        <dbReference type="PROSITE" id="PS51754"/>
    </source>
</evidence>
<proteinExistence type="predicted"/>
<dbReference type="PROSITE" id="PS51754">
    <property type="entry name" value="OVATE"/>
    <property type="match status" value="1"/>
</dbReference>
<dbReference type="Proteomes" id="UP000325577">
    <property type="component" value="Linkage Group LG3"/>
</dbReference>
<keyword evidence="3 6" id="KW-0805">Transcription regulation</keyword>
<feature type="domain" description="OVATE" evidence="8">
    <location>
        <begin position="357"/>
        <end position="415"/>
    </location>
</feature>
<reference evidence="9 10" key="1">
    <citation type="submission" date="2019-09" db="EMBL/GenBank/DDBJ databases">
        <title>A chromosome-level genome assembly of the Chinese tupelo Nyssa sinensis.</title>
        <authorList>
            <person name="Yang X."/>
            <person name="Kang M."/>
            <person name="Yang Y."/>
            <person name="Xiong H."/>
            <person name="Wang M."/>
            <person name="Zhang Z."/>
            <person name="Wang Z."/>
            <person name="Wu H."/>
            <person name="Ma T."/>
            <person name="Liu J."/>
            <person name="Xi Z."/>
        </authorList>
    </citation>
    <scope>NUCLEOTIDE SEQUENCE [LARGE SCALE GENOMIC DNA]</scope>
    <source>
        <strain evidence="9">J267</strain>
        <tissue evidence="9">Leaf</tissue>
    </source>
</reference>
<evidence type="ECO:0000256" key="5">
    <source>
        <dbReference type="ARBA" id="ARBA00023242"/>
    </source>
</evidence>
<dbReference type="InterPro" id="IPR038933">
    <property type="entry name" value="Ovate"/>
</dbReference>
<evidence type="ECO:0000256" key="1">
    <source>
        <dbReference type="ARBA" id="ARBA00004123"/>
    </source>
</evidence>
<feature type="compositionally biased region" description="Basic and acidic residues" evidence="7">
    <location>
        <begin position="272"/>
        <end position="282"/>
    </location>
</feature>
<dbReference type="OrthoDB" id="1928390at2759"/>
<name>A0A5J5A797_9ASTE</name>
<keyword evidence="10" id="KW-1185">Reference proteome</keyword>
<dbReference type="PANTHER" id="PTHR33057:SF17">
    <property type="entry name" value="TRANSCRIPTION REPRESSOR OFP8"/>
    <property type="match status" value="1"/>
</dbReference>
<sequence>MEKQLTQKVSRFFPSSWSCRFGVVSDVIGNPITITQNSRNIRRIKPPSSDIRIYPRMTKPTNPGTAKTYRILKEEAMKVLELKSLHFSTDTEGKTCPPVTPISSLYSKNKETEKPLTIKKSSSSNGGWFSSEEQGQVDGETNTVFSLLSDSAAELVRRKMSTSGRRTSKGRRRRGYSERSEMGHWALEVSASKNDTFNDFRNTRLKTAETRQKTTKDCRRTRMGRDDQFVMETKIHEISEVSASSSDSSYDFENFQSKTTETHHKTIKTIHKTTETGRRNEKGSCQSVPRSEFQESYEIEETLTEYYRNSRSFNQKTTGTPQKSCKTRRRRAHVDQNWELRRCAFIVDGRFEESCALKKTSSNPYSDFRTSMVEMIVEKQIFGAEDLERMLQCFLSLNSSYHHKIIVQVFYEKKN</sequence>
<gene>
    <name evidence="9" type="ORF">F0562_007156</name>
</gene>
<evidence type="ECO:0000313" key="10">
    <source>
        <dbReference type="Proteomes" id="UP000325577"/>
    </source>
</evidence>
<keyword evidence="5 6" id="KW-0539">Nucleus</keyword>
<organism evidence="9 10">
    <name type="scientific">Nyssa sinensis</name>
    <dbReference type="NCBI Taxonomy" id="561372"/>
    <lineage>
        <taxon>Eukaryota</taxon>
        <taxon>Viridiplantae</taxon>
        <taxon>Streptophyta</taxon>
        <taxon>Embryophyta</taxon>
        <taxon>Tracheophyta</taxon>
        <taxon>Spermatophyta</taxon>
        <taxon>Magnoliopsida</taxon>
        <taxon>eudicotyledons</taxon>
        <taxon>Gunneridae</taxon>
        <taxon>Pentapetalae</taxon>
        <taxon>asterids</taxon>
        <taxon>Cornales</taxon>
        <taxon>Nyssaceae</taxon>
        <taxon>Nyssa</taxon>
    </lineage>
</organism>
<feature type="region of interest" description="Disordered" evidence="7">
    <location>
        <begin position="157"/>
        <end position="178"/>
    </location>
</feature>